<dbReference type="Proteomes" id="UP000789702">
    <property type="component" value="Unassembled WGS sequence"/>
</dbReference>
<organism evidence="1 2">
    <name type="scientific">Dentiscutata heterogama</name>
    <dbReference type="NCBI Taxonomy" id="1316150"/>
    <lineage>
        <taxon>Eukaryota</taxon>
        <taxon>Fungi</taxon>
        <taxon>Fungi incertae sedis</taxon>
        <taxon>Mucoromycota</taxon>
        <taxon>Glomeromycotina</taxon>
        <taxon>Glomeromycetes</taxon>
        <taxon>Diversisporales</taxon>
        <taxon>Gigasporaceae</taxon>
        <taxon>Dentiscutata</taxon>
    </lineage>
</organism>
<protein>
    <submittedName>
        <fullName evidence="1">15108_t:CDS:1</fullName>
    </submittedName>
</protein>
<keyword evidence="2" id="KW-1185">Reference proteome</keyword>
<feature type="non-terminal residue" evidence="1">
    <location>
        <position position="1"/>
    </location>
</feature>
<sequence>LYGTMIFGKCASCGCPAKNHRIIYYNSITEYSEKIDENIEHELSENKIEQIYKQDHIKMLQEKIDQLKEQQDKVNKIIVKEKANSSENHDNNILEALEEIKRKYDEEVKVIKEMIENNEPSSCSLSSEDILELEQQLYGLPNVGKHLQAIKEEKKKAFKYRERRHKLTNMLNFLTKIFTTSNIWNCS</sequence>
<gene>
    <name evidence="1" type="ORF">DHETER_LOCUS9245</name>
</gene>
<comment type="caution">
    <text evidence="1">The sequence shown here is derived from an EMBL/GenBank/DDBJ whole genome shotgun (WGS) entry which is preliminary data.</text>
</comment>
<evidence type="ECO:0000313" key="1">
    <source>
        <dbReference type="EMBL" id="CAG8649924.1"/>
    </source>
</evidence>
<name>A0ACA9NGP3_9GLOM</name>
<proteinExistence type="predicted"/>
<dbReference type="EMBL" id="CAJVPU010015959">
    <property type="protein sequence ID" value="CAG8649924.1"/>
    <property type="molecule type" value="Genomic_DNA"/>
</dbReference>
<reference evidence="1" key="1">
    <citation type="submission" date="2021-06" db="EMBL/GenBank/DDBJ databases">
        <authorList>
            <person name="Kallberg Y."/>
            <person name="Tangrot J."/>
            <person name="Rosling A."/>
        </authorList>
    </citation>
    <scope>NUCLEOTIDE SEQUENCE</scope>
    <source>
        <strain evidence="1">IL203A</strain>
    </source>
</reference>
<accession>A0ACA9NGP3</accession>
<evidence type="ECO:0000313" key="2">
    <source>
        <dbReference type="Proteomes" id="UP000789702"/>
    </source>
</evidence>